<accession>A0ACB9F760</accession>
<gene>
    <name evidence="1" type="ORF">L2E82_17032</name>
</gene>
<dbReference type="EMBL" id="CM042011">
    <property type="protein sequence ID" value="KAI3766952.1"/>
    <property type="molecule type" value="Genomic_DNA"/>
</dbReference>
<reference evidence="1 2" key="2">
    <citation type="journal article" date="2022" name="Mol. Ecol. Resour.">
        <title>The genomes of chicory, endive, great burdock and yacon provide insights into Asteraceae paleo-polyploidization history and plant inulin production.</title>
        <authorList>
            <person name="Fan W."/>
            <person name="Wang S."/>
            <person name="Wang H."/>
            <person name="Wang A."/>
            <person name="Jiang F."/>
            <person name="Liu H."/>
            <person name="Zhao H."/>
            <person name="Xu D."/>
            <person name="Zhang Y."/>
        </authorList>
    </citation>
    <scope>NUCLEOTIDE SEQUENCE [LARGE SCALE GENOMIC DNA]</scope>
    <source>
        <strain evidence="2">cv. Punajuju</strain>
        <tissue evidence="1">Leaves</tissue>
    </source>
</reference>
<comment type="caution">
    <text evidence="1">The sequence shown here is derived from an EMBL/GenBank/DDBJ whole genome shotgun (WGS) entry which is preliminary data.</text>
</comment>
<reference evidence="2" key="1">
    <citation type="journal article" date="2022" name="Mol. Ecol. Resour.">
        <title>The genomes of chicory, endive, great burdock and yacon provide insights into Asteraceae palaeo-polyploidization history and plant inulin production.</title>
        <authorList>
            <person name="Fan W."/>
            <person name="Wang S."/>
            <person name="Wang H."/>
            <person name="Wang A."/>
            <person name="Jiang F."/>
            <person name="Liu H."/>
            <person name="Zhao H."/>
            <person name="Xu D."/>
            <person name="Zhang Y."/>
        </authorList>
    </citation>
    <scope>NUCLEOTIDE SEQUENCE [LARGE SCALE GENOMIC DNA]</scope>
    <source>
        <strain evidence="2">cv. Punajuju</strain>
    </source>
</reference>
<name>A0ACB9F760_CICIN</name>
<evidence type="ECO:0000313" key="1">
    <source>
        <dbReference type="EMBL" id="KAI3766952.1"/>
    </source>
</evidence>
<evidence type="ECO:0000313" key="2">
    <source>
        <dbReference type="Proteomes" id="UP001055811"/>
    </source>
</evidence>
<protein>
    <submittedName>
        <fullName evidence="1">Uncharacterized protein</fullName>
    </submittedName>
</protein>
<proteinExistence type="predicted"/>
<sequence>MESWSFDFKSKVGSMDWELKSPFENSMVFMSQNAMAIDNQVFGGTSYPQIIGNSLLTPVMAATHNAFNEEHESSSELSSSIMESNSRDSGLFHLITNMPSKQKRTASLNSLSPFCKVHGCNKSLVACKDYHKRHKVCELHSKTDKVIVNGIEQRFCQQCSRFHLLTEFDDGKRSCRKRLADHNERRRKSYSSRHGRLLPRYSGKFKGSTRAKAKSSFMVEDLRSMSSVTNVQMCSSLHGENNGYAHAEDFITMDSMSALSLLSTQSEGSSSCHSSRTPTLWSNPLMIPLTQNADHASGVSNNMNPNGDWSGDLTYIDLMQLSSQLERVELQKKIS</sequence>
<dbReference type="Proteomes" id="UP001055811">
    <property type="component" value="Linkage Group LG03"/>
</dbReference>
<organism evidence="1 2">
    <name type="scientific">Cichorium intybus</name>
    <name type="common">Chicory</name>
    <dbReference type="NCBI Taxonomy" id="13427"/>
    <lineage>
        <taxon>Eukaryota</taxon>
        <taxon>Viridiplantae</taxon>
        <taxon>Streptophyta</taxon>
        <taxon>Embryophyta</taxon>
        <taxon>Tracheophyta</taxon>
        <taxon>Spermatophyta</taxon>
        <taxon>Magnoliopsida</taxon>
        <taxon>eudicotyledons</taxon>
        <taxon>Gunneridae</taxon>
        <taxon>Pentapetalae</taxon>
        <taxon>asterids</taxon>
        <taxon>campanulids</taxon>
        <taxon>Asterales</taxon>
        <taxon>Asteraceae</taxon>
        <taxon>Cichorioideae</taxon>
        <taxon>Cichorieae</taxon>
        <taxon>Cichoriinae</taxon>
        <taxon>Cichorium</taxon>
    </lineage>
</organism>
<keyword evidence="2" id="KW-1185">Reference proteome</keyword>